<dbReference type="PROSITE" id="PS51147">
    <property type="entry name" value="PFTA"/>
    <property type="match status" value="2"/>
</dbReference>
<dbReference type="SUPFAM" id="SSF52047">
    <property type="entry name" value="RNI-like"/>
    <property type="match status" value="1"/>
</dbReference>
<proteinExistence type="evidence at transcript level"/>
<reference evidence="7" key="1">
    <citation type="journal article" date="2015" name="Proc. Natl. Acad. Sci. U.S.A.">
        <title>Endosymbiosis undone by stepwise elimination of the plastid in a parasitic dinoflagellate.</title>
        <authorList>
            <person name="Gornik S.G."/>
            <person name="Febrimarsa"/>
            <person name="Cassin A.M."/>
            <person name="MacRae J.I."/>
            <person name="Ramaprasad A."/>
            <person name="Rchiad Z."/>
            <person name="McConville M.J."/>
            <person name="Bacic A."/>
            <person name="McFadden G.I."/>
            <person name="Pain A."/>
            <person name="Waller R.F."/>
        </authorList>
    </citation>
    <scope>NUCLEOTIDE SEQUENCE</scope>
</reference>
<dbReference type="Pfam" id="PF01239">
    <property type="entry name" value="PPTA"/>
    <property type="match status" value="5"/>
</dbReference>
<sequence>MNHGRVKVEISEEQKAEQREKVRTGFALFEKLLDQRNAKVYGEQTYEATFSALTFNPEFATLWNYRREILEVMFSSAGNDAIIKLLRKELRLLNAALKKSHKAYCVWHHRRWIIQRILKHVDADALIDSELALVDEMFEADERNFHCWNYRAFLIDQCSSKRSNDAAMSEKMINRNFSNYSAWHLRSTIPNPPPITDEIEWLMQAIYTEPGDQSIWLYHEWLHVLDRSSNINIRLTHSFERESYLYLVFNAPVFGINSVAADGRSIEFDVVNFGDNQRLKEKPRIGRCIRIKNIGGGAPWTLVTDDGTYVLEAPPRRCDIFDARAWEDVYHEKIDKESLDRELANIDAFLEVEPESKYAIVAKIRLKMKRRRSLGRPQDELDEERTLTEQLKTLDPLRIEYYEENWRTTNILHKIQRWYSTIREIQQVSVLDLSGTGLSSFAPNVAFAMAGVRHLNIAQNQVTRLATADLLPIGAHLEILEANDNEIRQDLQSILRLLPRIKSLSLSNNQISWSSLENLPPSLEFLDLRHNPGCEKDPRLVDGVYRRESK</sequence>
<dbReference type="PROSITE" id="PS51450">
    <property type="entry name" value="LRR"/>
    <property type="match status" value="1"/>
</dbReference>
<comment type="catalytic activity">
    <reaction evidence="5 6">
        <text>geranylgeranyl diphosphate + L-cysteinyl-[protein] = S-geranylgeranyl-L-cysteinyl-[protein] + diphosphate</text>
        <dbReference type="Rhea" id="RHEA:21240"/>
        <dbReference type="Rhea" id="RHEA-COMP:10131"/>
        <dbReference type="Rhea" id="RHEA-COMP:11537"/>
        <dbReference type="ChEBI" id="CHEBI:29950"/>
        <dbReference type="ChEBI" id="CHEBI:33019"/>
        <dbReference type="ChEBI" id="CHEBI:57533"/>
        <dbReference type="ChEBI" id="CHEBI:86021"/>
        <dbReference type="EC" id="2.5.1.60"/>
    </reaction>
</comment>
<dbReference type="EC" id="2.5.1.60" evidence="6"/>
<dbReference type="InterPro" id="IPR001611">
    <property type="entry name" value="Leu-rich_rpt"/>
</dbReference>
<keyword evidence="3 6" id="KW-0808">Transferase</keyword>
<dbReference type="InterPro" id="IPR002088">
    <property type="entry name" value="Prenyl_trans_a"/>
</dbReference>
<comment type="function">
    <text evidence="6">Catalyzes the transfer of a geranyl-geranyl moiety from geranyl-geranyl pyrophosphate to cysteines occuring in specific C-terminal amino acid sequences.</text>
</comment>
<evidence type="ECO:0000256" key="6">
    <source>
        <dbReference type="RuleBase" id="RU367120"/>
    </source>
</evidence>
<dbReference type="GO" id="GO:0097354">
    <property type="term" value="P:prenylation"/>
    <property type="evidence" value="ECO:0007669"/>
    <property type="project" value="UniProtKB-UniRule"/>
</dbReference>
<dbReference type="PANTHER" id="PTHR11129">
    <property type="entry name" value="PROTEIN FARNESYLTRANSFERASE ALPHA SUBUNIT/RAB GERANYLGERANYL TRANSFERASE ALPHA SUBUNIT"/>
    <property type="match status" value="1"/>
</dbReference>
<dbReference type="PANTHER" id="PTHR11129:SF2">
    <property type="entry name" value="GERANYLGERANYL TRANSFERASE TYPE-2 SUBUNIT ALPHA"/>
    <property type="match status" value="1"/>
</dbReference>
<dbReference type="InterPro" id="IPR032675">
    <property type="entry name" value="LRR_dom_sf"/>
</dbReference>
<evidence type="ECO:0000256" key="5">
    <source>
        <dbReference type="ARBA" id="ARBA00047658"/>
    </source>
</evidence>
<evidence type="ECO:0000313" key="7">
    <source>
        <dbReference type="EMBL" id="AKG25433.1"/>
    </source>
</evidence>
<evidence type="ECO:0000256" key="3">
    <source>
        <dbReference type="ARBA" id="ARBA00022679"/>
    </source>
</evidence>
<protein>
    <recommendedName>
        <fullName evidence="6">Geranylgeranyl transferase type-2 subunit alpha</fullName>
        <ecNumber evidence="6">2.5.1.60</ecNumber>
    </recommendedName>
    <alternativeName>
        <fullName evidence="6">Geranylgeranyl transferase type II subunit alpha</fullName>
    </alternativeName>
</protein>
<dbReference type="SUPFAM" id="SSF48439">
    <property type="entry name" value="Protein prenylyltransferase"/>
    <property type="match status" value="1"/>
</dbReference>
<dbReference type="Gene3D" id="3.80.10.10">
    <property type="entry name" value="Ribonuclease Inhibitor"/>
    <property type="match status" value="1"/>
</dbReference>
<evidence type="ECO:0000256" key="1">
    <source>
        <dbReference type="ARBA" id="ARBA00006734"/>
    </source>
</evidence>
<dbReference type="GO" id="GO:0005968">
    <property type="term" value="C:Rab-protein geranylgeranyltransferase complex"/>
    <property type="evidence" value="ECO:0007669"/>
    <property type="project" value="TreeGrafter"/>
</dbReference>
<dbReference type="EMBL" id="KP739906">
    <property type="protein sequence ID" value="AKG25433.1"/>
    <property type="molecule type" value="mRNA"/>
</dbReference>
<keyword evidence="2 6" id="KW-0637">Prenyltransferase</keyword>
<evidence type="ECO:0000256" key="4">
    <source>
        <dbReference type="ARBA" id="ARBA00022737"/>
    </source>
</evidence>
<evidence type="ECO:0000256" key="2">
    <source>
        <dbReference type="ARBA" id="ARBA00022602"/>
    </source>
</evidence>
<organism evidence="7">
    <name type="scientific">Hematodinium sp. SG-2015</name>
    <dbReference type="NCBI Taxonomy" id="1649283"/>
    <lineage>
        <taxon>Eukaryota</taxon>
        <taxon>Sar</taxon>
        <taxon>Alveolata</taxon>
        <taxon>Dinophyceae</taxon>
        <taxon>Syndiniales</taxon>
        <taxon>Syndiniaceae</taxon>
        <taxon>Hematodinium</taxon>
    </lineage>
</organism>
<dbReference type="AlphaFoldDB" id="A0A0F7EVS1"/>
<dbReference type="GO" id="GO:0004663">
    <property type="term" value="F:Rab geranylgeranyltransferase activity"/>
    <property type="evidence" value="ECO:0007669"/>
    <property type="project" value="UniProtKB-UniRule"/>
</dbReference>
<dbReference type="Gene3D" id="1.25.40.120">
    <property type="entry name" value="Protein prenylyltransferase"/>
    <property type="match status" value="2"/>
</dbReference>
<accession>A0A0F7EVS1</accession>
<comment type="similarity">
    <text evidence="1 6">Belongs to the protein prenyltransferase subunit alpha family.</text>
</comment>
<keyword evidence="4" id="KW-0677">Repeat</keyword>
<name>A0A0F7EVS1_9DINO</name>